<feature type="region of interest" description="Disordered" evidence="1">
    <location>
        <begin position="1"/>
        <end position="25"/>
    </location>
</feature>
<dbReference type="Proteomes" id="UP001165293">
    <property type="component" value="Unassembled WGS sequence"/>
</dbReference>
<dbReference type="RefSeq" id="WP_230527250.1">
    <property type="nucleotide sequence ID" value="NZ_JAJGAK010000002.1"/>
</dbReference>
<evidence type="ECO:0000313" key="3">
    <source>
        <dbReference type="Proteomes" id="UP001165293"/>
    </source>
</evidence>
<accession>A0ABS8JJ40</accession>
<evidence type="ECO:0000256" key="1">
    <source>
        <dbReference type="SAM" id="MobiDB-lite"/>
    </source>
</evidence>
<organism evidence="2 3">
    <name type="scientific">Noviluteimonas lactosilytica</name>
    <dbReference type="NCBI Taxonomy" id="2888523"/>
    <lineage>
        <taxon>Bacteria</taxon>
        <taxon>Pseudomonadati</taxon>
        <taxon>Pseudomonadota</taxon>
        <taxon>Gammaproteobacteria</taxon>
        <taxon>Lysobacterales</taxon>
        <taxon>Lysobacteraceae</taxon>
        <taxon>Noviluteimonas</taxon>
    </lineage>
</organism>
<dbReference type="EMBL" id="JAJGAK010000002">
    <property type="protein sequence ID" value="MCC8363619.1"/>
    <property type="molecule type" value="Genomic_DNA"/>
</dbReference>
<feature type="compositionally biased region" description="Polar residues" evidence="1">
    <location>
        <begin position="1"/>
        <end position="11"/>
    </location>
</feature>
<gene>
    <name evidence="2" type="ORF">LK996_11120</name>
</gene>
<comment type="caution">
    <text evidence="2">The sequence shown here is derived from an EMBL/GenBank/DDBJ whole genome shotgun (WGS) entry which is preliminary data.</text>
</comment>
<name>A0ABS8JJ40_9GAMM</name>
<sequence>MRKKSVGQNKLTRGLAQALGREQPPTSYATDRKMVALIVGAGAVQNAWAPVLRAVQPYYDFPLNGDGVNSFLARLVYLLRWFASIGDTNELTKHKTFLAEVRQRICDELRDAEERGELSVRSSFESVVERFVVDRSNTFLLINTNWDEVVDKALLRILHDRFLVTLRPLHVHGSIAHQHMLYLPTEVTREPYRTPEEDKEIGTIHGSIMRGLEGVTHVVVYGLSLSPLDAELCQTLASGWNNATLRQIDVIVPDHDLVANRVNMLLNPKRTVAVTGYHPDQLDTPIDYTVRRD</sequence>
<reference evidence="2" key="1">
    <citation type="submission" date="2021-10" db="EMBL/GenBank/DDBJ databases">
        <authorList>
            <person name="Lyu M."/>
            <person name="Wang X."/>
            <person name="Meng X."/>
            <person name="Xu K."/>
        </authorList>
    </citation>
    <scope>NUCLEOTIDE SEQUENCE</scope>
    <source>
        <strain evidence="2">A6</strain>
    </source>
</reference>
<keyword evidence="3" id="KW-1185">Reference proteome</keyword>
<proteinExistence type="predicted"/>
<evidence type="ECO:0008006" key="4">
    <source>
        <dbReference type="Google" id="ProtNLM"/>
    </source>
</evidence>
<protein>
    <recommendedName>
        <fullName evidence="4">SIR2-like domain-containing protein</fullName>
    </recommendedName>
</protein>
<evidence type="ECO:0000313" key="2">
    <source>
        <dbReference type="EMBL" id="MCC8363619.1"/>
    </source>
</evidence>